<dbReference type="EMBL" id="JAPQKN010000006">
    <property type="protein sequence ID" value="KAJ5157191.1"/>
    <property type="molecule type" value="Genomic_DNA"/>
</dbReference>
<sequence length="63" mass="6820">MGPDSFLLISETMLPESGVLLPSVISDMQMMGSFASLEQIRDQWPSSRAPVSSLSTYGPRDAT</sequence>
<reference evidence="1" key="2">
    <citation type="journal article" date="2023" name="IMA Fungus">
        <title>Comparative genomic study of the Penicillium genus elucidates a diverse pangenome and 15 lateral gene transfer events.</title>
        <authorList>
            <person name="Petersen C."/>
            <person name="Sorensen T."/>
            <person name="Nielsen M.R."/>
            <person name="Sondergaard T.E."/>
            <person name="Sorensen J.L."/>
            <person name="Fitzpatrick D.A."/>
            <person name="Frisvad J.C."/>
            <person name="Nielsen K.L."/>
        </authorList>
    </citation>
    <scope>NUCLEOTIDE SEQUENCE</scope>
    <source>
        <strain evidence="1">IBT 26290</strain>
    </source>
</reference>
<reference evidence="1" key="1">
    <citation type="submission" date="2022-11" db="EMBL/GenBank/DDBJ databases">
        <authorList>
            <person name="Petersen C."/>
        </authorList>
    </citation>
    <scope>NUCLEOTIDE SEQUENCE</scope>
    <source>
        <strain evidence="1">IBT 26290</strain>
    </source>
</reference>
<organism evidence="1 2">
    <name type="scientific">Penicillium canariense</name>
    <dbReference type="NCBI Taxonomy" id="189055"/>
    <lineage>
        <taxon>Eukaryota</taxon>
        <taxon>Fungi</taxon>
        <taxon>Dikarya</taxon>
        <taxon>Ascomycota</taxon>
        <taxon>Pezizomycotina</taxon>
        <taxon>Eurotiomycetes</taxon>
        <taxon>Eurotiomycetidae</taxon>
        <taxon>Eurotiales</taxon>
        <taxon>Aspergillaceae</taxon>
        <taxon>Penicillium</taxon>
    </lineage>
</organism>
<comment type="caution">
    <text evidence="1">The sequence shown here is derived from an EMBL/GenBank/DDBJ whole genome shotgun (WGS) entry which is preliminary data.</text>
</comment>
<accession>A0A9W9HWB7</accession>
<dbReference type="Proteomes" id="UP001149163">
    <property type="component" value="Unassembled WGS sequence"/>
</dbReference>
<evidence type="ECO:0000313" key="2">
    <source>
        <dbReference type="Proteomes" id="UP001149163"/>
    </source>
</evidence>
<dbReference type="AlphaFoldDB" id="A0A9W9HWB7"/>
<name>A0A9W9HWB7_9EURO</name>
<proteinExistence type="predicted"/>
<gene>
    <name evidence="1" type="ORF">N7482_008291</name>
</gene>
<evidence type="ECO:0000313" key="1">
    <source>
        <dbReference type="EMBL" id="KAJ5157191.1"/>
    </source>
</evidence>
<protein>
    <submittedName>
        <fullName evidence="1">Uncharacterized protein</fullName>
    </submittedName>
</protein>
<dbReference type="GeneID" id="81429591"/>
<dbReference type="RefSeq" id="XP_056540180.1">
    <property type="nucleotide sequence ID" value="XM_056690415.1"/>
</dbReference>
<keyword evidence="2" id="KW-1185">Reference proteome</keyword>